<keyword evidence="3 6" id="KW-0812">Transmembrane</keyword>
<evidence type="ECO:0000313" key="9">
    <source>
        <dbReference type="Proteomes" id="UP000280935"/>
    </source>
</evidence>
<evidence type="ECO:0000256" key="3">
    <source>
        <dbReference type="ARBA" id="ARBA00022692"/>
    </source>
</evidence>
<comment type="caution">
    <text evidence="8">The sequence shown here is derived from an EMBL/GenBank/DDBJ whole genome shotgun (WGS) entry which is preliminary data.</text>
</comment>
<evidence type="ECO:0000256" key="5">
    <source>
        <dbReference type="ARBA" id="ARBA00023136"/>
    </source>
</evidence>
<protein>
    <submittedName>
        <fullName evidence="8">EamA family transporter</fullName>
    </submittedName>
</protein>
<dbReference type="RefSeq" id="WP_125226811.1">
    <property type="nucleotide sequence ID" value="NZ_RQYT01000002.1"/>
</dbReference>
<feature type="transmembrane region" description="Helical" evidence="6">
    <location>
        <begin position="261"/>
        <end position="281"/>
    </location>
</feature>
<keyword evidence="4 6" id="KW-1133">Transmembrane helix</keyword>
<dbReference type="InterPro" id="IPR000620">
    <property type="entry name" value="EamA_dom"/>
</dbReference>
<feature type="transmembrane region" description="Helical" evidence="6">
    <location>
        <begin position="142"/>
        <end position="160"/>
    </location>
</feature>
<evidence type="ECO:0000256" key="2">
    <source>
        <dbReference type="ARBA" id="ARBA00007362"/>
    </source>
</evidence>
<feature type="transmembrane region" description="Helical" evidence="6">
    <location>
        <begin position="204"/>
        <end position="223"/>
    </location>
</feature>
<keyword evidence="5 6" id="KW-0472">Membrane</keyword>
<comment type="subcellular location">
    <subcellularLocation>
        <location evidence="1">Membrane</location>
        <topology evidence="1">Multi-pass membrane protein</topology>
    </subcellularLocation>
</comment>
<dbReference type="EMBL" id="RQYT01000002">
    <property type="protein sequence ID" value="RRD51219.1"/>
    <property type="molecule type" value="Genomic_DNA"/>
</dbReference>
<feature type="transmembrane region" description="Helical" evidence="6">
    <location>
        <begin position="235"/>
        <end position="255"/>
    </location>
</feature>
<name>A0A3P1WXD8_9ACTN</name>
<feature type="transmembrane region" description="Helical" evidence="6">
    <location>
        <begin position="38"/>
        <end position="56"/>
    </location>
</feature>
<evidence type="ECO:0000256" key="4">
    <source>
        <dbReference type="ARBA" id="ARBA00022989"/>
    </source>
</evidence>
<reference evidence="8 9" key="1">
    <citation type="submission" date="2018-11" db="EMBL/GenBank/DDBJ databases">
        <title>Genomes From Bacteria Associated with the Canine Oral Cavity: a Test Case for Automated Genome-Based Taxonomic Assignment.</title>
        <authorList>
            <person name="Coil D.A."/>
            <person name="Jospin G."/>
            <person name="Darling A.E."/>
            <person name="Wallis C."/>
            <person name="Davis I.J."/>
            <person name="Harris S."/>
            <person name="Eisen J.A."/>
            <person name="Holcombe L.J."/>
            <person name="O'Flynn C."/>
        </authorList>
    </citation>
    <scope>NUCLEOTIDE SEQUENCE [LARGE SCALE GENOMIC DNA]</scope>
    <source>
        <strain evidence="8 9">OH2822_COT-296</strain>
    </source>
</reference>
<dbReference type="OrthoDB" id="9815120at2"/>
<dbReference type="GO" id="GO:0016020">
    <property type="term" value="C:membrane"/>
    <property type="evidence" value="ECO:0007669"/>
    <property type="project" value="UniProtKB-SubCell"/>
</dbReference>
<dbReference type="AlphaFoldDB" id="A0A3P1WXD8"/>
<dbReference type="PANTHER" id="PTHR32322">
    <property type="entry name" value="INNER MEMBRANE TRANSPORTER"/>
    <property type="match status" value="1"/>
</dbReference>
<sequence length="287" mass="30195">MNALLGRIPAVVLVLAAIVSVQLGSSLAKGLFTAAPPLVAAWLRVTGAALLLGVIVRPRLTGRTPAQWRLVIAHAVCLTGMNAVFYEAIRRIPVGMAVTFEFLGPLLVAILTTRRRSDWLWALLAAVGVAMLGFSPEPLDPVGVVFALTAGGCWALYIMLTPRLAEQWEGFTGLATGMALGTVLLGPLAVLATPGFGPWYVHPSVWVMGLGLGLLSSALPYGLELRALERMPRSTFGILMALEPAAAALVAWGWLGESLGWHELAAMTMVIAASVGTVVSARRDPSG</sequence>
<dbReference type="PANTHER" id="PTHR32322:SF2">
    <property type="entry name" value="EAMA DOMAIN-CONTAINING PROTEIN"/>
    <property type="match status" value="1"/>
</dbReference>
<feature type="transmembrane region" description="Helical" evidence="6">
    <location>
        <begin position="92"/>
        <end position="112"/>
    </location>
</feature>
<dbReference type="SUPFAM" id="SSF103481">
    <property type="entry name" value="Multidrug resistance efflux transporter EmrE"/>
    <property type="match status" value="2"/>
</dbReference>
<evidence type="ECO:0000256" key="6">
    <source>
        <dbReference type="SAM" id="Phobius"/>
    </source>
</evidence>
<proteinExistence type="inferred from homology"/>
<feature type="domain" description="EamA" evidence="7">
    <location>
        <begin position="143"/>
        <end position="277"/>
    </location>
</feature>
<dbReference type="InterPro" id="IPR050638">
    <property type="entry name" value="AA-Vitamin_Transporters"/>
</dbReference>
<comment type="similarity">
    <text evidence="2">Belongs to the EamA transporter family.</text>
</comment>
<feature type="transmembrane region" description="Helical" evidence="6">
    <location>
        <begin position="172"/>
        <end position="192"/>
    </location>
</feature>
<feature type="transmembrane region" description="Helical" evidence="6">
    <location>
        <begin position="68"/>
        <end position="86"/>
    </location>
</feature>
<evidence type="ECO:0000256" key="1">
    <source>
        <dbReference type="ARBA" id="ARBA00004141"/>
    </source>
</evidence>
<gene>
    <name evidence="8" type="ORF">EII35_02145</name>
</gene>
<organism evidence="8 9">
    <name type="scientific">Arachnia propionica</name>
    <dbReference type="NCBI Taxonomy" id="1750"/>
    <lineage>
        <taxon>Bacteria</taxon>
        <taxon>Bacillati</taxon>
        <taxon>Actinomycetota</taxon>
        <taxon>Actinomycetes</taxon>
        <taxon>Propionibacteriales</taxon>
        <taxon>Propionibacteriaceae</taxon>
        <taxon>Arachnia</taxon>
    </lineage>
</organism>
<dbReference type="Proteomes" id="UP000280935">
    <property type="component" value="Unassembled WGS sequence"/>
</dbReference>
<feature type="transmembrane region" description="Helical" evidence="6">
    <location>
        <begin position="119"/>
        <end position="136"/>
    </location>
</feature>
<evidence type="ECO:0000313" key="8">
    <source>
        <dbReference type="EMBL" id="RRD51219.1"/>
    </source>
</evidence>
<accession>A0A3P1WXD8</accession>
<dbReference type="InterPro" id="IPR037185">
    <property type="entry name" value="EmrE-like"/>
</dbReference>
<evidence type="ECO:0000259" key="7">
    <source>
        <dbReference type="Pfam" id="PF00892"/>
    </source>
</evidence>
<dbReference type="Pfam" id="PF00892">
    <property type="entry name" value="EamA"/>
    <property type="match status" value="1"/>
</dbReference>